<protein>
    <recommendedName>
        <fullName evidence="3">Lipoprotein</fullName>
    </recommendedName>
</protein>
<reference evidence="2" key="1">
    <citation type="submission" date="2016-10" db="EMBL/GenBank/DDBJ databases">
        <authorList>
            <person name="Varghese N."/>
            <person name="Submissions S."/>
        </authorList>
    </citation>
    <scope>NUCLEOTIDE SEQUENCE [LARGE SCALE GENOMIC DNA]</scope>
    <source>
        <strain evidence="2">KCTC 32247</strain>
    </source>
</reference>
<accession>A0A1H1M318</accession>
<sequence length="183" mass="20533">MNAVRVLVVLSFLLLGGCLATFKEPIPVGETAPKHLLGTWAGMDEWGEERFLEITRKPDGGYHAQAWRERLENREQARGYDFTVAHHGRRWYLSVEAPKRLGGNFAFGGFELTDDDELVLYSLDIEQLQEALASRQLEGQTIDTEEGDGVLIASALPKVYGFLDDQANSDVFSEVARFVRVTE</sequence>
<evidence type="ECO:0008006" key="3">
    <source>
        <dbReference type="Google" id="ProtNLM"/>
    </source>
</evidence>
<proteinExistence type="predicted"/>
<keyword evidence="2" id="KW-1185">Reference proteome</keyword>
<dbReference type="AlphaFoldDB" id="A0A1H1M318"/>
<evidence type="ECO:0000313" key="2">
    <source>
        <dbReference type="Proteomes" id="UP000243359"/>
    </source>
</evidence>
<dbReference type="RefSeq" id="WP_090347361.1">
    <property type="nucleotide sequence ID" value="NZ_LT629751.1"/>
</dbReference>
<name>A0A1H1M318_9PSED</name>
<dbReference type="PROSITE" id="PS51257">
    <property type="entry name" value="PROKAR_LIPOPROTEIN"/>
    <property type="match status" value="1"/>
</dbReference>
<evidence type="ECO:0000313" key="1">
    <source>
        <dbReference type="EMBL" id="SDR81214.1"/>
    </source>
</evidence>
<dbReference type="STRING" id="1392877.SAMN05216221_0391"/>
<gene>
    <name evidence="1" type="ORF">SAMN05216221_0391</name>
</gene>
<dbReference type="OrthoDB" id="6990457at2"/>
<dbReference type="Proteomes" id="UP000243359">
    <property type="component" value="Chromosome I"/>
</dbReference>
<dbReference type="EMBL" id="LT629751">
    <property type="protein sequence ID" value="SDR81214.1"/>
    <property type="molecule type" value="Genomic_DNA"/>
</dbReference>
<organism evidence="1 2">
    <name type="scientific">Pseudomonas oryzae</name>
    <dbReference type="NCBI Taxonomy" id="1392877"/>
    <lineage>
        <taxon>Bacteria</taxon>
        <taxon>Pseudomonadati</taxon>
        <taxon>Pseudomonadota</taxon>
        <taxon>Gammaproteobacteria</taxon>
        <taxon>Pseudomonadales</taxon>
        <taxon>Pseudomonadaceae</taxon>
        <taxon>Pseudomonas</taxon>
    </lineage>
</organism>